<dbReference type="EMBL" id="SPLM01000076">
    <property type="protein sequence ID" value="TMW61380.1"/>
    <property type="molecule type" value="Genomic_DNA"/>
</dbReference>
<dbReference type="SUPFAM" id="SSF57903">
    <property type="entry name" value="FYVE/PHD zinc finger"/>
    <property type="match status" value="1"/>
</dbReference>
<dbReference type="InterPro" id="IPR052727">
    <property type="entry name" value="Rab4/Rab5_effector"/>
</dbReference>
<name>A0A8K1FF88_PYTOL</name>
<dbReference type="Gene3D" id="3.30.530.20">
    <property type="match status" value="1"/>
</dbReference>
<dbReference type="InterPro" id="IPR011011">
    <property type="entry name" value="Znf_FYVE_PHD"/>
</dbReference>
<reference evidence="1" key="1">
    <citation type="submission" date="2019-03" db="EMBL/GenBank/DDBJ databases">
        <title>Long read genome sequence of the mycoparasitic Pythium oligandrum ATCC 38472 isolated from sugarbeet rhizosphere.</title>
        <authorList>
            <person name="Gaulin E."/>
        </authorList>
    </citation>
    <scope>NUCLEOTIDE SEQUENCE</scope>
    <source>
        <strain evidence="1">ATCC 38472_TT</strain>
    </source>
</reference>
<proteinExistence type="predicted"/>
<gene>
    <name evidence="1" type="ORF">Poli38472_012571</name>
</gene>
<evidence type="ECO:0000313" key="1">
    <source>
        <dbReference type="EMBL" id="TMW61380.1"/>
    </source>
</evidence>
<comment type="caution">
    <text evidence="1">The sequence shown here is derived from an EMBL/GenBank/DDBJ whole genome shotgun (WGS) entry which is preliminary data.</text>
</comment>
<dbReference type="InterPro" id="IPR023393">
    <property type="entry name" value="START-like_dom_sf"/>
</dbReference>
<dbReference type="AlphaFoldDB" id="A0A8K1FF88"/>
<organism evidence="1 2">
    <name type="scientific">Pythium oligandrum</name>
    <name type="common">Mycoparasitic fungus</name>
    <dbReference type="NCBI Taxonomy" id="41045"/>
    <lineage>
        <taxon>Eukaryota</taxon>
        <taxon>Sar</taxon>
        <taxon>Stramenopiles</taxon>
        <taxon>Oomycota</taxon>
        <taxon>Peronosporomycetes</taxon>
        <taxon>Pythiales</taxon>
        <taxon>Pythiaceae</taxon>
        <taxon>Pythium</taxon>
    </lineage>
</organism>
<accession>A0A8K1FF88</accession>
<sequence length="404" mass="45570">MSSALPTIELSASEESAVRDKAWTLIERTLELEEAFYRQGAPINPKQWKAVMSTDDLHIYKQRRRRSARKNSIRGTMFTESVGTPELLSIRGQNSFSKRTWFSSFSSISESSSTSSEGTQLEDDDDDAPILCCGYIGGNLEDLHLGAYDGDDYHWKIRSAYMKDRFDDSRLVASIETPTHKEPFRFLGIKWFTVEYPPMVGTFVRKRDTLAIEALGMSVDDDGEPFGYYVLTDFKHPSLPELTDLGIVRNKLSICYISRQAPNNRMRMYARGRMDLGGDLPARLGIMIAAVSLTSGANTLEVAYYRKISWLMAKKQPERRRVLAEEAHLSSCYACRKTPRLRPVVGCQICGHSFCAKCSVERKLVVDASGPGVKIRSLSFCFGCLLEAKELNPVELARDMFVQK</sequence>
<evidence type="ECO:0000313" key="2">
    <source>
        <dbReference type="Proteomes" id="UP000794436"/>
    </source>
</evidence>
<dbReference type="PANTHER" id="PTHR13510:SF44">
    <property type="entry name" value="RABENOSYN-5"/>
    <property type="match status" value="1"/>
</dbReference>
<evidence type="ECO:0008006" key="3">
    <source>
        <dbReference type="Google" id="ProtNLM"/>
    </source>
</evidence>
<protein>
    <recommendedName>
        <fullName evidence="3">FYVE-type domain-containing protein</fullName>
    </recommendedName>
</protein>
<dbReference type="PANTHER" id="PTHR13510">
    <property type="entry name" value="FYVE-FINGER-CONTAINING RAB5 EFFECTOR PROTEIN RABENOSYN-5-RELATED"/>
    <property type="match status" value="1"/>
</dbReference>
<dbReference type="Proteomes" id="UP000794436">
    <property type="component" value="Unassembled WGS sequence"/>
</dbReference>
<keyword evidence="2" id="KW-1185">Reference proteome</keyword>